<dbReference type="EMBL" id="CP060122">
    <property type="protein sequence ID" value="QNG45186.1"/>
    <property type="molecule type" value="Genomic_DNA"/>
</dbReference>
<evidence type="ECO:0000313" key="6">
    <source>
        <dbReference type="Proteomes" id="UP000028534"/>
    </source>
</evidence>
<reference evidence="4 8" key="3">
    <citation type="submission" date="2020-04" db="EMBL/GenBank/DDBJ databases">
        <title>The Whole Genome Analysis of High salt-tolerant Sphingobium yanoikuyae YC-XJ2 with Aryl organophosphorus flame retardants (aryl-OPFRs)-degrading capacity and characteristics of Related phosphotriesterase.</title>
        <authorList>
            <person name="Li X."/>
        </authorList>
    </citation>
    <scope>NUCLEOTIDE SEQUENCE [LARGE SCALE GENOMIC DNA]</scope>
    <source>
        <strain evidence="4 8">YC-XJ2</strain>
    </source>
</reference>
<evidence type="ECO:0000313" key="4">
    <source>
        <dbReference type="EMBL" id="QJR04055.1"/>
    </source>
</evidence>
<dbReference type="EMBL" id="JGVR01000052">
    <property type="protein sequence ID" value="KEZ14411.1"/>
    <property type="molecule type" value="Genomic_DNA"/>
</dbReference>
<reference evidence="2 7" key="2">
    <citation type="submission" date="2018-10" db="EMBL/GenBank/DDBJ databases">
        <title>Characterization and genome analysis of a novel bacterium Sphingobium yanoikuyae SJTF8 capable of degrading PAHs.</title>
        <authorList>
            <person name="Yin C."/>
            <person name="Xiong W."/>
            <person name="Liang R."/>
        </authorList>
    </citation>
    <scope>NUCLEOTIDE SEQUENCE [LARGE SCALE GENOMIC DNA]</scope>
    <source>
        <strain evidence="2 7">SJTF8</strain>
    </source>
</reference>
<evidence type="ECO:0000313" key="7">
    <source>
        <dbReference type="Proteomes" id="UP000280708"/>
    </source>
</evidence>
<sequence>MGKPEIHAIFERVFGRSMSEHDHLAFSQMFAAGSPELLESQSYVAEVVVSYFQLEQLRTTVENASQQILANVQQDSEAAVRAMVQDAIKRIHASAPQSSVAFYRATIFYAFFSIFAAFAAVMAVYGTLSCGWMIPPWLDAREQGKVEFAEKFAQASGRRWDWNRVAIAHDPSVSEVLRIAADYREGRDPYADLRSTGACKAAGHRVTVVSGNRFCRVQISR</sequence>
<accession>A0A084E8W9</accession>
<dbReference type="EMBL" id="CP033230">
    <property type="protein sequence ID" value="AYO78767.1"/>
    <property type="molecule type" value="Genomic_DNA"/>
</dbReference>
<organism evidence="3 6">
    <name type="scientific">Sphingobium yanoikuyae</name>
    <name type="common">Sphingomonas yanoikuyae</name>
    <dbReference type="NCBI Taxonomy" id="13690"/>
    <lineage>
        <taxon>Bacteria</taxon>
        <taxon>Pseudomonadati</taxon>
        <taxon>Pseudomonadota</taxon>
        <taxon>Alphaproteobacteria</taxon>
        <taxon>Sphingomonadales</taxon>
        <taxon>Sphingomonadaceae</taxon>
        <taxon>Sphingobium</taxon>
    </lineage>
</organism>
<dbReference type="PATRIC" id="fig|13690.10.peg.5043"/>
<dbReference type="RefSeq" id="WP_037522666.1">
    <property type="nucleotide sequence ID" value="NZ_CP033230.1"/>
</dbReference>
<dbReference type="EMBL" id="CP053021">
    <property type="protein sequence ID" value="QJR04055.1"/>
    <property type="molecule type" value="Genomic_DNA"/>
</dbReference>
<dbReference type="Proteomes" id="UP000280708">
    <property type="component" value="Chromosome"/>
</dbReference>
<protein>
    <submittedName>
        <fullName evidence="3">Uncharacterized protein</fullName>
    </submittedName>
</protein>
<keyword evidence="1" id="KW-0812">Transmembrane</keyword>
<reference evidence="3 6" key="1">
    <citation type="submission" date="2014-03" db="EMBL/GenBank/DDBJ databases">
        <title>Genome sequence of Sphingobium yanoikuyae B1.</title>
        <authorList>
            <person name="Gan H.M."/>
            <person name="Gan H.Y."/>
            <person name="Savka M.A."/>
        </authorList>
    </citation>
    <scope>NUCLEOTIDE SEQUENCE [LARGE SCALE GENOMIC DNA]</scope>
    <source>
        <strain evidence="3 6">B1</strain>
    </source>
</reference>
<dbReference type="AlphaFoldDB" id="A0A084E8W9"/>
<proteinExistence type="predicted"/>
<dbReference type="Proteomes" id="UP000515377">
    <property type="component" value="Chromosome"/>
</dbReference>
<evidence type="ECO:0000313" key="3">
    <source>
        <dbReference type="EMBL" id="KEZ14411.1"/>
    </source>
</evidence>
<dbReference type="Proteomes" id="UP000502611">
    <property type="component" value="Chromosome"/>
</dbReference>
<evidence type="ECO:0000313" key="2">
    <source>
        <dbReference type="EMBL" id="AYO78767.1"/>
    </source>
</evidence>
<evidence type="ECO:0000313" key="9">
    <source>
        <dbReference type="Proteomes" id="UP000515377"/>
    </source>
</evidence>
<evidence type="ECO:0000313" key="8">
    <source>
        <dbReference type="Proteomes" id="UP000502611"/>
    </source>
</evidence>
<name>A0A084E8W9_SPHYA</name>
<evidence type="ECO:0000313" key="5">
    <source>
        <dbReference type="EMBL" id="QNG45186.1"/>
    </source>
</evidence>
<gene>
    <name evidence="3" type="ORF">CP98_04884</name>
    <name evidence="2" type="ORF">EBF16_18840</name>
    <name evidence="5" type="ORF">H3V42_25760</name>
    <name evidence="4" type="ORF">HH800_18745</name>
</gene>
<keyword evidence="1" id="KW-0472">Membrane</keyword>
<keyword evidence="1" id="KW-1133">Transmembrane helix</keyword>
<reference evidence="5 9" key="4">
    <citation type="submission" date="2020-07" db="EMBL/GenBank/DDBJ databases">
        <title>Whole genome sequence of Sphingobium yanoikuyae A3.</title>
        <authorList>
            <person name="Han S.-S."/>
        </authorList>
    </citation>
    <scope>NUCLEOTIDE SEQUENCE [LARGE SCALE GENOMIC DNA]</scope>
    <source>
        <strain evidence="5 9">A3</strain>
    </source>
</reference>
<dbReference type="Proteomes" id="UP000028534">
    <property type="component" value="Unassembled WGS sequence"/>
</dbReference>
<feature type="transmembrane region" description="Helical" evidence="1">
    <location>
        <begin position="107"/>
        <end position="128"/>
    </location>
</feature>
<evidence type="ECO:0000256" key="1">
    <source>
        <dbReference type="SAM" id="Phobius"/>
    </source>
</evidence>